<dbReference type="Proteomes" id="UP001153269">
    <property type="component" value="Unassembled WGS sequence"/>
</dbReference>
<evidence type="ECO:0000313" key="2">
    <source>
        <dbReference type="EMBL" id="CAB1432599.1"/>
    </source>
</evidence>
<protein>
    <submittedName>
        <fullName evidence="2">Uncharacterized protein</fullName>
    </submittedName>
</protein>
<proteinExistence type="predicted"/>
<sequence>MAACARFYSSIAGGSPPGKQRRSGREAEPAVGVNHKPEPPPQLGLVRGCQAAGSMSAARFWWTCRCLFTASSSRLTDLPTDRGALTRQRADGCSVAGWIPAVPGRLTARLAVLLLTSHTGQPDTSHRLRVPHVCGQYCMWNPSREASDWEVGGEIPFRVRCGGIMLSES</sequence>
<name>A0A9N7ULQ5_PLEPL</name>
<organism evidence="2 3">
    <name type="scientific">Pleuronectes platessa</name>
    <name type="common">European plaice</name>
    <dbReference type="NCBI Taxonomy" id="8262"/>
    <lineage>
        <taxon>Eukaryota</taxon>
        <taxon>Metazoa</taxon>
        <taxon>Chordata</taxon>
        <taxon>Craniata</taxon>
        <taxon>Vertebrata</taxon>
        <taxon>Euteleostomi</taxon>
        <taxon>Actinopterygii</taxon>
        <taxon>Neopterygii</taxon>
        <taxon>Teleostei</taxon>
        <taxon>Neoteleostei</taxon>
        <taxon>Acanthomorphata</taxon>
        <taxon>Carangaria</taxon>
        <taxon>Pleuronectiformes</taxon>
        <taxon>Pleuronectoidei</taxon>
        <taxon>Pleuronectidae</taxon>
        <taxon>Pleuronectes</taxon>
    </lineage>
</organism>
<keyword evidence="3" id="KW-1185">Reference proteome</keyword>
<dbReference type="EMBL" id="CADEAL010001453">
    <property type="protein sequence ID" value="CAB1432599.1"/>
    <property type="molecule type" value="Genomic_DNA"/>
</dbReference>
<accession>A0A9N7ULQ5</accession>
<evidence type="ECO:0000256" key="1">
    <source>
        <dbReference type="SAM" id="MobiDB-lite"/>
    </source>
</evidence>
<comment type="caution">
    <text evidence="2">The sequence shown here is derived from an EMBL/GenBank/DDBJ whole genome shotgun (WGS) entry which is preliminary data.</text>
</comment>
<dbReference type="AlphaFoldDB" id="A0A9N7ULQ5"/>
<gene>
    <name evidence="2" type="ORF">PLEPLA_LOCUS20681</name>
</gene>
<feature type="region of interest" description="Disordered" evidence="1">
    <location>
        <begin position="8"/>
        <end position="39"/>
    </location>
</feature>
<reference evidence="2" key="1">
    <citation type="submission" date="2020-03" db="EMBL/GenBank/DDBJ databases">
        <authorList>
            <person name="Weist P."/>
        </authorList>
    </citation>
    <scope>NUCLEOTIDE SEQUENCE</scope>
</reference>
<evidence type="ECO:0000313" key="3">
    <source>
        <dbReference type="Proteomes" id="UP001153269"/>
    </source>
</evidence>